<feature type="domain" description="Peptidase M10 metallopeptidase" evidence="6">
    <location>
        <begin position="106"/>
        <end position="223"/>
    </location>
</feature>
<dbReference type="SUPFAM" id="SSF55486">
    <property type="entry name" value="Metalloproteases ('zincins'), catalytic domain"/>
    <property type="match status" value="1"/>
</dbReference>
<dbReference type="PATRIC" id="fig|1278073.3.peg.550"/>
<evidence type="ECO:0000256" key="2">
    <source>
        <dbReference type="ARBA" id="ARBA00022723"/>
    </source>
</evidence>
<keyword evidence="8" id="KW-1185">Reference proteome</keyword>
<feature type="signal peptide" evidence="5">
    <location>
        <begin position="1"/>
        <end position="21"/>
    </location>
</feature>
<dbReference type="Gene3D" id="3.40.390.10">
    <property type="entry name" value="Collagenase (Catalytic Domain)"/>
    <property type="match status" value="1"/>
</dbReference>
<dbReference type="InterPro" id="IPR001818">
    <property type="entry name" value="Pept_M10_metallopeptidase"/>
</dbReference>
<dbReference type="GO" id="GO:0004222">
    <property type="term" value="F:metalloendopeptidase activity"/>
    <property type="evidence" value="ECO:0007669"/>
    <property type="project" value="InterPro"/>
</dbReference>
<keyword evidence="2" id="KW-0479">Metal-binding</keyword>
<sequence>MLEFRCVVLLASVSLLGPACGGPEVPQAEAPSMTWEAFRASAARDSEGVWIFDGDQAVGSEAELRAYFETYVAATATTRGGLAVYNTQGVSNPSSEYDVKWGAALKMNLTYCVSNTFGANKARVVTAMNAATAAWEATARVNFIYDATLDATCTAAQAGVVFDVRPVNSGGQYLARAFFPNSGRPARNVLIDNTAFGNIAPYTLTGVLRHELGHVLGFVHESNRCPGGGLNWRALTVYDSASVMHYPQAGGQCTGTNAGDLVLTALDKQGARALYP</sequence>
<keyword evidence="4" id="KW-0862">Zinc</keyword>
<evidence type="ECO:0000259" key="6">
    <source>
        <dbReference type="Pfam" id="PF00413"/>
    </source>
</evidence>
<keyword evidence="5" id="KW-0732">Signal</keyword>
<evidence type="ECO:0000313" key="8">
    <source>
        <dbReference type="Proteomes" id="UP000011131"/>
    </source>
</evidence>
<gene>
    <name evidence="7" type="ordered locus">MYSTI_00531</name>
</gene>
<keyword evidence="7" id="KW-0449">Lipoprotein</keyword>
<dbReference type="OrthoDB" id="5289073at2"/>
<dbReference type="HOGENOM" id="CLU_073010_0_0_7"/>
<dbReference type="eggNOG" id="COG1520">
    <property type="taxonomic scope" value="Bacteria"/>
</dbReference>
<organism evidence="7 8">
    <name type="scientific">Myxococcus stipitatus (strain DSM 14675 / JCM 12634 / Mx s8)</name>
    <dbReference type="NCBI Taxonomy" id="1278073"/>
    <lineage>
        <taxon>Bacteria</taxon>
        <taxon>Pseudomonadati</taxon>
        <taxon>Myxococcota</taxon>
        <taxon>Myxococcia</taxon>
        <taxon>Myxococcales</taxon>
        <taxon>Cystobacterineae</taxon>
        <taxon>Myxococcaceae</taxon>
        <taxon>Myxococcus</taxon>
    </lineage>
</organism>
<dbReference type="Pfam" id="PF00413">
    <property type="entry name" value="Peptidase_M10"/>
    <property type="match status" value="1"/>
</dbReference>
<evidence type="ECO:0000256" key="4">
    <source>
        <dbReference type="ARBA" id="ARBA00022833"/>
    </source>
</evidence>
<dbReference type="AlphaFoldDB" id="L7TZE2"/>
<dbReference type="EMBL" id="CP004025">
    <property type="protein sequence ID" value="AGC41881.1"/>
    <property type="molecule type" value="Genomic_DNA"/>
</dbReference>
<dbReference type="Proteomes" id="UP000011131">
    <property type="component" value="Chromosome"/>
</dbReference>
<keyword evidence="1" id="KW-0645">Protease</keyword>
<dbReference type="GO" id="GO:0008270">
    <property type="term" value="F:zinc ion binding"/>
    <property type="evidence" value="ECO:0007669"/>
    <property type="project" value="InterPro"/>
</dbReference>
<dbReference type="InterPro" id="IPR024079">
    <property type="entry name" value="MetalloPept_cat_dom_sf"/>
</dbReference>
<evidence type="ECO:0000256" key="3">
    <source>
        <dbReference type="ARBA" id="ARBA00022801"/>
    </source>
</evidence>
<keyword evidence="3" id="KW-0378">Hydrolase</keyword>
<dbReference type="GO" id="GO:0006508">
    <property type="term" value="P:proteolysis"/>
    <property type="evidence" value="ECO:0007669"/>
    <property type="project" value="UniProtKB-KW"/>
</dbReference>
<feature type="chain" id="PRO_5003983242" evidence="5">
    <location>
        <begin position="22"/>
        <end position="276"/>
    </location>
</feature>
<evidence type="ECO:0000256" key="1">
    <source>
        <dbReference type="ARBA" id="ARBA00022670"/>
    </source>
</evidence>
<accession>L7TZE2</accession>
<reference evidence="7 8" key="1">
    <citation type="journal article" date="2013" name="Genome Announc.">
        <title>Complete genome sequence of Myxococcus stipitatus strain DSM 14675, a fruiting myxobacterium.</title>
        <authorList>
            <person name="Huntley S."/>
            <person name="Kneip S."/>
            <person name="Treuner-Lange A."/>
            <person name="Sogaard-Andersen L."/>
        </authorList>
    </citation>
    <scope>NUCLEOTIDE SEQUENCE [LARGE SCALE GENOMIC DNA]</scope>
    <source>
        <strain evidence="8">DSM 14675 / JCM 12634 / Mx s8</strain>
    </source>
</reference>
<dbReference type="RefSeq" id="WP_015346144.1">
    <property type="nucleotide sequence ID" value="NC_020126.1"/>
</dbReference>
<dbReference type="GO" id="GO:0031012">
    <property type="term" value="C:extracellular matrix"/>
    <property type="evidence" value="ECO:0007669"/>
    <property type="project" value="InterPro"/>
</dbReference>
<proteinExistence type="predicted"/>
<evidence type="ECO:0000256" key="5">
    <source>
        <dbReference type="SAM" id="SignalP"/>
    </source>
</evidence>
<protein>
    <submittedName>
        <fullName evidence="7">Putative lipoprotein</fullName>
    </submittedName>
</protein>
<evidence type="ECO:0000313" key="7">
    <source>
        <dbReference type="EMBL" id="AGC41881.1"/>
    </source>
</evidence>
<name>L7TZE2_MYXSD</name>
<dbReference type="STRING" id="1278073.MYSTI_00531"/>
<dbReference type="KEGG" id="msd:MYSTI_00531"/>